<feature type="compositionally biased region" description="Polar residues" evidence="1">
    <location>
        <begin position="483"/>
        <end position="522"/>
    </location>
</feature>
<feature type="compositionally biased region" description="Polar residues" evidence="1">
    <location>
        <begin position="323"/>
        <end position="332"/>
    </location>
</feature>
<evidence type="ECO:0000256" key="1">
    <source>
        <dbReference type="SAM" id="MobiDB-lite"/>
    </source>
</evidence>
<feature type="region of interest" description="Disordered" evidence="1">
    <location>
        <begin position="431"/>
        <end position="468"/>
    </location>
</feature>
<dbReference type="InParanoid" id="A0A1Y2MEW6"/>
<evidence type="ECO:0000313" key="3">
    <source>
        <dbReference type="Proteomes" id="UP000193240"/>
    </source>
</evidence>
<sequence length="700" mass="75645">MLSRQSTVTSVRSSRPMASSRDDLSDSSDTRMSGTDDPRIPAPNDIRAAYAARGVKRHVSGTADADLFMNIAEDNAPKQRALDAAARHDRLRSRIARVNDRSTPSASSPVHSVSAYSTPTTSRLAYSSSTDPKTSALPRRPTAVPTPNRRSSPVRRTHPTPVPSSRQVETPYTRLPELNPKASFTFRKDAELSPSEFLASMGRPSVPDAIQTPPKRASTHGYRPSNLNASFPRMEPKTPQSESKQETSSHYDTESHGSTGPAASVWDELDELKTRIKKIELGGGKTPSTSNAAVAEASAERPRTANTSATTVSSPHQHRKPNASPSESTIDAPSNKVHPLLRDALAKAKQHTTQSVYRTLESTASEAIALAEMSGSTSTGMLSSAASVYSNTGTADRQVRRKADNICRSLTELCIALCDTKISLASPAMRSSAAASRRPSVQVNGESPKTARDTEDSGSVVSFSGVSPSRALERIEARRASMLSASTSKRPSSQDTNSTSSAISASRVQRAGTSFGTGNSFTRSRRQSNADDTEEDEDDTLRAPSRAMTDFRQLRSINMSNNSSNFAHNNSSSFTQTSSANSSFEKRHSRTYTSQEPLPELQPSPKFQPTSGIRRPTVTGVPNENSLLYRGTDSPRRFNFDRQSSPAVEKQTVNGLRERLQLNANRNNLNRNSTGTTPATDLSRSMSLGRRMRGASIGGQ</sequence>
<feature type="compositionally biased region" description="Low complexity" evidence="1">
    <location>
        <begin position="560"/>
        <end position="583"/>
    </location>
</feature>
<name>A0A1Y2MEW6_EPING</name>
<reference evidence="2 3" key="1">
    <citation type="journal article" date="2017" name="Genome Announc.">
        <title>Genome sequence of the saprophytic ascomycete Epicoccum nigrum ICMP 19927 strain isolated from New Zealand.</title>
        <authorList>
            <person name="Fokin M."/>
            <person name="Fleetwood D."/>
            <person name="Weir B.S."/>
            <person name="Villas-Boas S.G."/>
        </authorList>
    </citation>
    <scope>NUCLEOTIDE SEQUENCE [LARGE SCALE GENOMIC DNA]</scope>
    <source>
        <strain evidence="2 3">ICMP 19927</strain>
    </source>
</reference>
<dbReference type="STRING" id="105696.A0A1Y2MEW6"/>
<feature type="compositionally biased region" description="Polar residues" evidence="1">
    <location>
        <begin position="119"/>
        <end position="133"/>
    </location>
</feature>
<feature type="compositionally biased region" description="Polar residues" evidence="1">
    <location>
        <begin position="641"/>
        <end position="652"/>
    </location>
</feature>
<dbReference type="Proteomes" id="UP000193240">
    <property type="component" value="Unassembled WGS sequence"/>
</dbReference>
<feature type="compositionally biased region" description="Low complexity" evidence="1">
    <location>
        <begin position="1"/>
        <end position="15"/>
    </location>
</feature>
<keyword evidence="3" id="KW-1185">Reference proteome</keyword>
<feature type="compositionally biased region" description="Low complexity" evidence="1">
    <location>
        <begin position="431"/>
        <end position="440"/>
    </location>
</feature>
<feature type="region of interest" description="Disordered" evidence="1">
    <location>
        <begin position="1"/>
        <end position="46"/>
    </location>
</feature>
<feature type="compositionally biased region" description="Low complexity" evidence="1">
    <location>
        <begin position="102"/>
        <end position="118"/>
    </location>
</feature>
<evidence type="ECO:0000313" key="2">
    <source>
        <dbReference type="EMBL" id="OSS54027.1"/>
    </source>
</evidence>
<feature type="region of interest" description="Disordered" evidence="1">
    <location>
        <begin position="481"/>
        <end position="548"/>
    </location>
</feature>
<feature type="compositionally biased region" description="Basic and acidic residues" evidence="1">
    <location>
        <begin position="243"/>
        <end position="255"/>
    </location>
</feature>
<dbReference type="EMBL" id="KZ107838">
    <property type="protein sequence ID" value="OSS54027.1"/>
    <property type="molecule type" value="Genomic_DNA"/>
</dbReference>
<feature type="region of interest" description="Disordered" evidence="1">
    <location>
        <begin position="93"/>
        <end position="176"/>
    </location>
</feature>
<feature type="compositionally biased region" description="Polar residues" evidence="1">
    <location>
        <begin position="304"/>
        <end position="315"/>
    </location>
</feature>
<dbReference type="OMA" id="RMEDYHA"/>
<feature type="region of interest" description="Disordered" evidence="1">
    <location>
        <begin position="198"/>
        <end position="267"/>
    </location>
</feature>
<organism evidence="2 3">
    <name type="scientific">Epicoccum nigrum</name>
    <name type="common">Soil fungus</name>
    <name type="synonym">Epicoccum purpurascens</name>
    <dbReference type="NCBI Taxonomy" id="105696"/>
    <lineage>
        <taxon>Eukaryota</taxon>
        <taxon>Fungi</taxon>
        <taxon>Dikarya</taxon>
        <taxon>Ascomycota</taxon>
        <taxon>Pezizomycotina</taxon>
        <taxon>Dothideomycetes</taxon>
        <taxon>Pleosporomycetidae</taxon>
        <taxon>Pleosporales</taxon>
        <taxon>Pleosporineae</taxon>
        <taxon>Didymellaceae</taxon>
        <taxon>Epicoccum</taxon>
    </lineage>
</organism>
<proteinExistence type="predicted"/>
<feature type="region of interest" description="Disordered" evidence="1">
    <location>
        <begin position="560"/>
        <end position="652"/>
    </location>
</feature>
<dbReference type="AlphaFoldDB" id="A0A1Y2MEW6"/>
<accession>A0A1Y2MEW6</accession>
<feature type="region of interest" description="Disordered" evidence="1">
    <location>
        <begin position="280"/>
        <end position="334"/>
    </location>
</feature>
<feature type="region of interest" description="Disordered" evidence="1">
    <location>
        <begin position="667"/>
        <end position="700"/>
    </location>
</feature>
<gene>
    <name evidence="2" type="ORF">B5807_01236</name>
</gene>
<feature type="compositionally biased region" description="Low complexity" evidence="1">
    <location>
        <begin position="457"/>
        <end position="468"/>
    </location>
</feature>
<evidence type="ECO:0008006" key="4">
    <source>
        <dbReference type="Google" id="ProtNLM"/>
    </source>
</evidence>
<protein>
    <recommendedName>
        <fullName evidence="4">LPXTG-motif cell wall anchor domain protein</fullName>
    </recommendedName>
</protein>